<reference evidence="10" key="1">
    <citation type="submission" date="2014-09" db="EMBL/GenBank/DDBJ databases">
        <authorList>
            <person name="Sharma Rahul"/>
            <person name="Thines Marco"/>
        </authorList>
    </citation>
    <scope>NUCLEOTIDE SEQUENCE [LARGE SCALE GENOMIC DNA]</scope>
</reference>
<dbReference type="AlphaFoldDB" id="A0A0P1A4M6"/>
<keyword evidence="5" id="KW-0966">Cell projection</keyword>
<evidence type="ECO:0000256" key="1">
    <source>
        <dbReference type="ARBA" id="ARBA00004120"/>
    </source>
</evidence>
<feature type="compositionally biased region" description="Basic and acidic residues" evidence="7">
    <location>
        <begin position="340"/>
        <end position="349"/>
    </location>
</feature>
<dbReference type="STRING" id="4781.A0A0P1A4M6"/>
<dbReference type="OrthoDB" id="74354at2759"/>
<name>A0A0P1A4M6_PLAHL</name>
<dbReference type="Proteomes" id="UP000054928">
    <property type="component" value="Unassembled WGS sequence"/>
</dbReference>
<keyword evidence="3" id="KW-0970">Cilium biogenesis/degradation</keyword>
<evidence type="ECO:0000259" key="8">
    <source>
        <dbReference type="SMART" id="SM01155"/>
    </source>
</evidence>
<accession>A0A0P1A4M6</accession>
<dbReference type="PROSITE" id="PS51381">
    <property type="entry name" value="C2_B9"/>
    <property type="match status" value="1"/>
</dbReference>
<dbReference type="GO" id="GO:0060271">
    <property type="term" value="P:cilium assembly"/>
    <property type="evidence" value="ECO:0007669"/>
    <property type="project" value="TreeGrafter"/>
</dbReference>
<dbReference type="PANTHER" id="PTHR12968:SF2">
    <property type="entry name" value="B9 DOMAIN-CONTAINING PROTEIN 2"/>
    <property type="match status" value="1"/>
</dbReference>
<dbReference type="CDD" id="cd23699">
    <property type="entry name" value="At5g63150_CTD"/>
    <property type="match status" value="1"/>
</dbReference>
<dbReference type="GeneID" id="36406432"/>
<evidence type="ECO:0000256" key="3">
    <source>
        <dbReference type="ARBA" id="ARBA00022794"/>
    </source>
</evidence>
<dbReference type="PANTHER" id="PTHR12968">
    <property type="entry name" value="B9 DOMAIN-CONTAINING"/>
    <property type="match status" value="1"/>
</dbReference>
<comment type="subcellular location">
    <subcellularLocation>
        <location evidence="1">Cytoplasm</location>
        <location evidence="1">Cytoskeleton</location>
        <location evidence="1">Cilium basal body</location>
    </subcellularLocation>
</comment>
<protein>
    <recommendedName>
        <fullName evidence="6">B9 domain-containing protein 2</fullName>
    </recommendedName>
</protein>
<dbReference type="EMBL" id="CCYD01000053">
    <property type="protein sequence ID" value="CEG35498.1"/>
    <property type="molecule type" value="Genomic_DNA"/>
</dbReference>
<dbReference type="InterPro" id="IPR013177">
    <property type="entry name" value="Ribosomal_mS38_C"/>
</dbReference>
<evidence type="ECO:0000256" key="4">
    <source>
        <dbReference type="ARBA" id="ARBA00023212"/>
    </source>
</evidence>
<dbReference type="GO" id="GO:0036038">
    <property type="term" value="C:MKS complex"/>
    <property type="evidence" value="ECO:0007669"/>
    <property type="project" value="TreeGrafter"/>
</dbReference>
<dbReference type="Pfam" id="PF08213">
    <property type="entry name" value="COX24_C"/>
    <property type="match status" value="1"/>
</dbReference>
<evidence type="ECO:0000256" key="5">
    <source>
        <dbReference type="ARBA" id="ARBA00023273"/>
    </source>
</evidence>
<sequence length="566" mass="63659">MSGLRAAARYALNASQRSLRPSESAAHRAFMSTRASDTLFQTPSFSMPEDFSLKYPRADPSHMWKVGSFPLQIKPNEYEEGVLICSEDLWDTSGMLSSLYDNLPLREAINEDVDFLLRQMDGYLADSVLKKRRKKMSKHKHRKRRKALQFDRDKTASFRNAEETSVAKEATYACFNAPDVTNLARISEENSKPKGSEAKIKNKKNAAITKATAEGTGNEAHVADNAFKAPSTSPEKMITSKQKQEALLESDNEDKKKASSILTKKQKKFSKARLKRKLDDQIQEVITYDKNIEKEPLTLSNSDIKAEPTMRDFQWKIPDLKLSDNLEALRSQNKRIESFYEEKTLEPKQESSSSTNVNNVNNAHFPSRVRSEKGRSDKALLTPGGTGSSDSDQESQLNVLSPLRRHKAEFDKNYPASDDPFSTDRHQQRIAQLDVPPAYQPEVHLIGEIVSGHGFGTDGGITCKWRIEYGGRWIHIAGDQFGQTQLDYPSIAPWSADSNVVVWSHPIDLHFATSAFQGWPKLLFQVWRADSSMELHVAGYGFVSVPFAAGQHKLFLDTPPNLKATT</sequence>
<keyword evidence="4" id="KW-0206">Cytoskeleton</keyword>
<keyword evidence="2" id="KW-0963">Cytoplasm</keyword>
<feature type="compositionally biased region" description="Basic residues" evidence="7">
    <location>
        <begin position="134"/>
        <end position="147"/>
    </location>
</feature>
<evidence type="ECO:0000256" key="6">
    <source>
        <dbReference type="ARBA" id="ARBA00039272"/>
    </source>
</evidence>
<organism evidence="9 10">
    <name type="scientific">Plasmopara halstedii</name>
    <name type="common">Downy mildew of sunflower</name>
    <dbReference type="NCBI Taxonomy" id="4781"/>
    <lineage>
        <taxon>Eukaryota</taxon>
        <taxon>Sar</taxon>
        <taxon>Stramenopiles</taxon>
        <taxon>Oomycota</taxon>
        <taxon>Peronosporomycetes</taxon>
        <taxon>Peronosporales</taxon>
        <taxon>Peronosporaceae</taxon>
        <taxon>Plasmopara</taxon>
    </lineage>
</organism>
<evidence type="ECO:0000313" key="10">
    <source>
        <dbReference type="Proteomes" id="UP000054928"/>
    </source>
</evidence>
<feature type="domain" description="Ribosomal protein mS38 C-terminal" evidence="8">
    <location>
        <begin position="124"/>
        <end position="157"/>
    </location>
</feature>
<feature type="compositionally biased region" description="Low complexity" evidence="7">
    <location>
        <begin position="351"/>
        <end position="362"/>
    </location>
</feature>
<evidence type="ECO:0000313" key="9">
    <source>
        <dbReference type="EMBL" id="CEG35498.1"/>
    </source>
</evidence>
<proteinExistence type="predicted"/>
<feature type="compositionally biased region" description="Basic and acidic residues" evidence="7">
    <location>
        <begin position="148"/>
        <end position="162"/>
    </location>
</feature>
<dbReference type="SMART" id="SM01155">
    <property type="entry name" value="DUF1713"/>
    <property type="match status" value="1"/>
</dbReference>
<evidence type="ECO:0000256" key="2">
    <source>
        <dbReference type="ARBA" id="ARBA00022490"/>
    </source>
</evidence>
<dbReference type="Pfam" id="PF07162">
    <property type="entry name" value="B9-C2"/>
    <property type="match status" value="1"/>
</dbReference>
<dbReference type="RefSeq" id="XP_024571867.1">
    <property type="nucleotide sequence ID" value="XM_024724848.1"/>
</dbReference>
<evidence type="ECO:0000256" key="7">
    <source>
        <dbReference type="SAM" id="MobiDB-lite"/>
    </source>
</evidence>
<feature type="region of interest" description="Disordered" evidence="7">
    <location>
        <begin position="340"/>
        <end position="396"/>
    </location>
</feature>
<keyword evidence="10" id="KW-1185">Reference proteome</keyword>
<feature type="region of interest" description="Disordered" evidence="7">
    <location>
        <begin position="212"/>
        <end position="259"/>
    </location>
</feature>
<feature type="compositionally biased region" description="Basic and acidic residues" evidence="7">
    <location>
        <begin position="369"/>
        <end position="378"/>
    </location>
</feature>
<dbReference type="InterPro" id="IPR010796">
    <property type="entry name" value="C2_B9-type_dom"/>
</dbReference>
<feature type="region of interest" description="Disordered" evidence="7">
    <location>
        <begin position="134"/>
        <end position="162"/>
    </location>
</feature>